<evidence type="ECO:0000256" key="4">
    <source>
        <dbReference type="SAM" id="MobiDB-lite"/>
    </source>
</evidence>
<proteinExistence type="predicted"/>
<keyword evidence="2" id="KW-0472">Membrane</keyword>
<organism evidence="7 8">
    <name type="scientific">Fibrella aestuarina BUZ 2</name>
    <dbReference type="NCBI Taxonomy" id="1166018"/>
    <lineage>
        <taxon>Bacteria</taxon>
        <taxon>Pseudomonadati</taxon>
        <taxon>Bacteroidota</taxon>
        <taxon>Cytophagia</taxon>
        <taxon>Cytophagales</taxon>
        <taxon>Spirosomataceae</taxon>
        <taxon>Fibrella</taxon>
    </lineage>
</organism>
<dbReference type="InterPro" id="IPR036942">
    <property type="entry name" value="Beta-barrel_TonB_sf"/>
</dbReference>
<evidence type="ECO:0000256" key="1">
    <source>
        <dbReference type="ARBA" id="ARBA00004442"/>
    </source>
</evidence>
<dbReference type="Pfam" id="PF07715">
    <property type="entry name" value="Plug"/>
    <property type="match status" value="1"/>
</dbReference>
<dbReference type="HOGENOM" id="CLU_017617_0_0_10"/>
<evidence type="ECO:0000259" key="6">
    <source>
        <dbReference type="Pfam" id="PF14905"/>
    </source>
</evidence>
<dbReference type="InterPro" id="IPR008969">
    <property type="entry name" value="CarboxyPept-like_regulatory"/>
</dbReference>
<evidence type="ECO:0000259" key="5">
    <source>
        <dbReference type="Pfam" id="PF07715"/>
    </source>
</evidence>
<dbReference type="STRING" id="1166018.FAES_2057"/>
<accession>I0K7G3</accession>
<dbReference type="InterPro" id="IPR037066">
    <property type="entry name" value="Plug_dom_sf"/>
</dbReference>
<sequence length="901" mass="97338">MKCISDDYRHISGVTLHSFFSYKSHVNLCGTSTKNTLAMNRLSALILLVALSAPAYAQFGPPGGGGGGMGGPPGMGGYRQGQQDSKKTKEFVPGVDSNAPKGSAKLGGILTDSASGKPVEYATIALIDATTGKPVDGGVSDGQGKFSLKNLPAGTFRLQYSFIGYQTRNAGPIQLEKNTDMKLGTVTLAPDVRLLGEVTVTGQRAMIEEKVDRLVFNAEKDLTARGGDAADLLRKVPLLSVDLDGNVSLRGSTNIRVLINNKPSTIVAANVADALKQLPSDMIKSVEVITSPSAKYDAEGSAGIINIITKKNTLHGMTMTVDAGAGTRGSNLGLNGSYREGKLGISLGGFGRYMYNRASSTFDQTTLLPGGGTQRSLQQNSNFDNPLFGSYSLSADYDLKKDESLSASVRYGTRNFVQSQSQFTQTYLNNVYNGNPTTRDIQQKNLSNSIDASLDYLRTYGSGEGNQTRPELSLSLQLSRANVDNNYTANLLSGTSSEILRRQRNVNDNTNQELTFQADYQTPLGSRQLLEVGGKAINRQVNSQFEYLAATGNSDLFVPDLNSPSGSLDYQQGIQAGYVSYTYASRSKYTLKAGVRYEHTGISAFGTDGKSLGIPDYGNLVPSVNLSKQLSQTTTLKAAYNRRIQRPFLQMLNPNVNASNPLNITKGNPYLSPELTDNVELSLSTTVKKVYLNWSVFGRQTNNEITQVRIASDSVPGAIITTFANIGFERTIGTNVFGNVQLTPKWSINGGVDLYYRLMRGQVTDASGRSETRENAGTILSGRLTSQWSLGKWGIQANGFVSGPRIQLQGQQGGMYMYSVGVLRNFANKQGSIGLAAENFAGGVQMVSTFSSPTLQQESVMRLYNQNVKLTFNYRFGKMTFQPKKRRTNREGGGNGNGEEY</sequence>
<dbReference type="EMBL" id="HE796683">
    <property type="protein sequence ID" value="CCH00066.1"/>
    <property type="molecule type" value="Genomic_DNA"/>
</dbReference>
<dbReference type="Pfam" id="PF14905">
    <property type="entry name" value="OMP_b-brl_3"/>
    <property type="match status" value="1"/>
</dbReference>
<dbReference type="PANTHER" id="PTHR40980:SF4">
    <property type="entry name" value="TONB-DEPENDENT RECEPTOR-LIKE BETA-BARREL DOMAIN-CONTAINING PROTEIN"/>
    <property type="match status" value="1"/>
</dbReference>
<dbReference type="Gene3D" id="2.60.40.1120">
    <property type="entry name" value="Carboxypeptidase-like, regulatory domain"/>
    <property type="match status" value="1"/>
</dbReference>
<keyword evidence="3" id="KW-0998">Cell outer membrane</keyword>
<feature type="domain" description="TonB-dependent receptor plug" evidence="5">
    <location>
        <begin position="223"/>
        <end position="304"/>
    </location>
</feature>
<reference evidence="7 8" key="1">
    <citation type="journal article" date="2012" name="J. Bacteriol.">
        <title>Genome Sequence of Fibrella aestuarina BUZ 2T, a Filamentous Marine Bacterium.</title>
        <authorList>
            <person name="Filippini M."/>
            <person name="Qi W."/>
            <person name="Blom J."/>
            <person name="Goesmann A."/>
            <person name="Smits T.H."/>
            <person name="Bagheri H.C."/>
        </authorList>
    </citation>
    <scope>NUCLEOTIDE SEQUENCE [LARGE SCALE GENOMIC DNA]</scope>
    <source>
        <strain evidence="8">BUZ 2T</strain>
    </source>
</reference>
<evidence type="ECO:0000313" key="8">
    <source>
        <dbReference type="Proteomes" id="UP000011058"/>
    </source>
</evidence>
<dbReference type="KEGG" id="fae:FAES_2057"/>
<dbReference type="PATRIC" id="fig|1166018.3.peg.3804"/>
<gene>
    <name evidence="7" type="ORF">FAES_2057</name>
</gene>
<evidence type="ECO:0000256" key="3">
    <source>
        <dbReference type="ARBA" id="ARBA00023237"/>
    </source>
</evidence>
<dbReference type="Gene3D" id="2.170.130.10">
    <property type="entry name" value="TonB-dependent receptor, plug domain"/>
    <property type="match status" value="1"/>
</dbReference>
<protein>
    <submittedName>
        <fullName evidence="7">TonB-dependent receptor</fullName>
    </submittedName>
</protein>
<dbReference type="eggNOG" id="COG4771">
    <property type="taxonomic scope" value="Bacteria"/>
</dbReference>
<dbReference type="PANTHER" id="PTHR40980">
    <property type="entry name" value="PLUG DOMAIN-CONTAINING PROTEIN"/>
    <property type="match status" value="1"/>
</dbReference>
<dbReference type="SUPFAM" id="SSF56935">
    <property type="entry name" value="Porins"/>
    <property type="match status" value="1"/>
</dbReference>
<feature type="region of interest" description="Disordered" evidence="4">
    <location>
        <begin position="64"/>
        <end position="97"/>
    </location>
</feature>
<feature type="compositionally biased region" description="Gly residues" evidence="4">
    <location>
        <begin position="64"/>
        <end position="79"/>
    </location>
</feature>
<keyword evidence="8" id="KW-1185">Reference proteome</keyword>
<evidence type="ECO:0000313" key="7">
    <source>
        <dbReference type="EMBL" id="CCH00066.1"/>
    </source>
</evidence>
<dbReference type="Pfam" id="PF13620">
    <property type="entry name" value="CarboxypepD_reg"/>
    <property type="match status" value="1"/>
</dbReference>
<name>I0K7G3_9BACT</name>
<evidence type="ECO:0000256" key="2">
    <source>
        <dbReference type="ARBA" id="ARBA00023136"/>
    </source>
</evidence>
<dbReference type="AlphaFoldDB" id="I0K7G3"/>
<dbReference type="Proteomes" id="UP000011058">
    <property type="component" value="Chromosome"/>
</dbReference>
<dbReference type="SUPFAM" id="SSF49464">
    <property type="entry name" value="Carboxypeptidase regulatory domain-like"/>
    <property type="match status" value="1"/>
</dbReference>
<comment type="subcellular location">
    <subcellularLocation>
        <location evidence="1">Cell outer membrane</location>
    </subcellularLocation>
</comment>
<dbReference type="InterPro" id="IPR012910">
    <property type="entry name" value="Plug_dom"/>
</dbReference>
<keyword evidence="7" id="KW-0675">Receptor</keyword>
<dbReference type="InterPro" id="IPR041700">
    <property type="entry name" value="OMP_b-brl_3"/>
</dbReference>
<feature type="domain" description="Outer membrane protein beta-barrel" evidence="6">
    <location>
        <begin position="469"/>
        <end position="874"/>
    </location>
</feature>
<dbReference type="GO" id="GO:0009279">
    <property type="term" value="C:cell outer membrane"/>
    <property type="evidence" value="ECO:0007669"/>
    <property type="project" value="UniProtKB-SubCell"/>
</dbReference>
<dbReference type="Gene3D" id="2.40.170.20">
    <property type="entry name" value="TonB-dependent receptor, beta-barrel domain"/>
    <property type="match status" value="1"/>
</dbReference>